<reference evidence="3" key="1">
    <citation type="submission" date="2019-04" db="EMBL/GenBank/DDBJ databases">
        <title>Friends and foes A comparative genomics studyof 23 Aspergillus species from section Flavi.</title>
        <authorList>
            <consortium name="DOE Joint Genome Institute"/>
            <person name="Kjaerbolling I."/>
            <person name="Vesth T."/>
            <person name="Frisvad J.C."/>
            <person name="Nybo J.L."/>
            <person name="Theobald S."/>
            <person name="Kildgaard S."/>
            <person name="Isbrandt T."/>
            <person name="Kuo A."/>
            <person name="Sato A."/>
            <person name="Lyhne E.K."/>
            <person name="Kogle M.E."/>
            <person name="Wiebenga A."/>
            <person name="Kun R.S."/>
            <person name="Lubbers R.J."/>
            <person name="Makela M.R."/>
            <person name="Barry K."/>
            <person name="Chovatia M."/>
            <person name="Clum A."/>
            <person name="Daum C."/>
            <person name="Haridas S."/>
            <person name="He G."/>
            <person name="LaButti K."/>
            <person name="Lipzen A."/>
            <person name="Mondo S."/>
            <person name="Riley R."/>
            <person name="Salamov A."/>
            <person name="Simmons B.A."/>
            <person name="Magnuson J.K."/>
            <person name="Henrissat B."/>
            <person name="Mortensen U.H."/>
            <person name="Larsen T.O."/>
            <person name="Devries R.P."/>
            <person name="Grigoriev I.V."/>
            <person name="Machida M."/>
            <person name="Baker S.E."/>
            <person name="Andersen M.R."/>
        </authorList>
    </citation>
    <scope>NUCLEOTIDE SEQUENCE [LARGE SCALE GENOMIC DNA]</scope>
    <source>
        <strain evidence="3">CBS 130015</strain>
    </source>
</reference>
<accession>A0A5N6VU92</accession>
<dbReference type="SUPFAM" id="SSF53474">
    <property type="entry name" value="alpha/beta-Hydrolases"/>
    <property type="match status" value="1"/>
</dbReference>
<feature type="domain" description="AB hydrolase-1" evidence="1">
    <location>
        <begin position="11"/>
        <end position="216"/>
    </location>
</feature>
<dbReference type="PANTHER" id="PTHR37017">
    <property type="entry name" value="AB HYDROLASE-1 DOMAIN-CONTAINING PROTEIN-RELATED"/>
    <property type="match status" value="1"/>
</dbReference>
<name>A0A5N6VU92_9EURO</name>
<protein>
    <submittedName>
        <fullName evidence="2">Alpha/Beta hydrolase protein</fullName>
    </submittedName>
</protein>
<evidence type="ECO:0000313" key="3">
    <source>
        <dbReference type="Proteomes" id="UP000325433"/>
    </source>
</evidence>
<dbReference type="Proteomes" id="UP000325433">
    <property type="component" value="Unassembled WGS sequence"/>
</dbReference>
<organism evidence="2 3">
    <name type="scientific">Aspergillus transmontanensis</name>
    <dbReference type="NCBI Taxonomy" id="1034304"/>
    <lineage>
        <taxon>Eukaryota</taxon>
        <taxon>Fungi</taxon>
        <taxon>Dikarya</taxon>
        <taxon>Ascomycota</taxon>
        <taxon>Pezizomycotina</taxon>
        <taxon>Eurotiomycetes</taxon>
        <taxon>Eurotiomycetidae</taxon>
        <taxon>Eurotiales</taxon>
        <taxon>Aspergillaceae</taxon>
        <taxon>Aspergillus</taxon>
        <taxon>Aspergillus subgen. Circumdati</taxon>
    </lineage>
</organism>
<dbReference type="Pfam" id="PF12697">
    <property type="entry name" value="Abhydrolase_6"/>
    <property type="match status" value="1"/>
</dbReference>
<dbReference type="InterPro" id="IPR000073">
    <property type="entry name" value="AB_hydrolase_1"/>
</dbReference>
<dbReference type="InterPro" id="IPR052897">
    <property type="entry name" value="Sec-Metab_Biosynth_Hydrolase"/>
</dbReference>
<dbReference type="PANTHER" id="PTHR37017:SF11">
    <property type="entry name" value="ESTERASE_LIPASE_THIOESTERASE DOMAIN-CONTAINING PROTEIN"/>
    <property type="match status" value="1"/>
</dbReference>
<evidence type="ECO:0000259" key="1">
    <source>
        <dbReference type="Pfam" id="PF12697"/>
    </source>
</evidence>
<dbReference type="AlphaFoldDB" id="A0A5N6VU92"/>
<dbReference type="EMBL" id="ML738336">
    <property type="protein sequence ID" value="KAE8312081.1"/>
    <property type="molecule type" value="Genomic_DNA"/>
</dbReference>
<evidence type="ECO:0000313" key="2">
    <source>
        <dbReference type="EMBL" id="KAE8312081.1"/>
    </source>
</evidence>
<dbReference type="GO" id="GO:0016787">
    <property type="term" value="F:hydrolase activity"/>
    <property type="evidence" value="ECO:0007669"/>
    <property type="project" value="UniProtKB-KW"/>
</dbReference>
<proteinExistence type="predicted"/>
<dbReference type="Gene3D" id="3.40.50.1820">
    <property type="entry name" value="alpha/beta hydrolase"/>
    <property type="match status" value="2"/>
</dbReference>
<gene>
    <name evidence="2" type="ORF">BDV41DRAFT_577921</name>
</gene>
<keyword evidence="2" id="KW-0378">Hydrolase</keyword>
<keyword evidence="3" id="KW-1185">Reference proteome</keyword>
<sequence length="224" mass="24832">MSTVSSSRPVILVIHGTWHHPGFYAPLCQALDKLGYESVCPHLPTCYKDVPPTKTVNDDAALIRKTAKNLLDNGKHVLAVMHSYGGCAFILQGGNSLAGTFGGRLPPFIETDDQKNTLKVPDPITWFFNDVPSMDTAAWPKELVVHPKHAQFDPTKHEAYRTIPATYIVYEKDVAFIPQMQEMMIDRARKAGVNIAIERLPASHSPFLSMPEETAKLVVKIALQ</sequence>
<dbReference type="InterPro" id="IPR029058">
    <property type="entry name" value="AB_hydrolase_fold"/>
</dbReference>